<protein>
    <submittedName>
        <fullName evidence="2">Uncharacterized protein</fullName>
    </submittedName>
</protein>
<dbReference type="Proteomes" id="UP000218209">
    <property type="component" value="Unassembled WGS sequence"/>
</dbReference>
<evidence type="ECO:0000256" key="1">
    <source>
        <dbReference type="SAM" id="Phobius"/>
    </source>
</evidence>
<feature type="transmembrane region" description="Helical" evidence="1">
    <location>
        <begin position="143"/>
        <end position="165"/>
    </location>
</feature>
<reference evidence="2 3" key="1">
    <citation type="submission" date="2017-03" db="EMBL/GenBank/DDBJ databases">
        <title>WGS assembly of Porphyra umbilicalis.</title>
        <authorList>
            <person name="Brawley S.H."/>
            <person name="Blouin N.A."/>
            <person name="Ficko-Blean E."/>
            <person name="Wheeler G.L."/>
            <person name="Lohr M."/>
            <person name="Goodson H.V."/>
            <person name="Jenkins J.W."/>
            <person name="Blaby-Haas C.E."/>
            <person name="Helliwell K.E."/>
            <person name="Chan C."/>
            <person name="Marriage T."/>
            <person name="Bhattacharya D."/>
            <person name="Klein A.S."/>
            <person name="Badis Y."/>
            <person name="Brodie J."/>
            <person name="Cao Y."/>
            <person name="Collen J."/>
            <person name="Dittami S.M."/>
            <person name="Gachon C.M."/>
            <person name="Green B.R."/>
            <person name="Karpowicz S."/>
            <person name="Kim J.W."/>
            <person name="Kudahl U."/>
            <person name="Lin S."/>
            <person name="Michel G."/>
            <person name="Mittag M."/>
            <person name="Olson B.J."/>
            <person name="Pangilinan J."/>
            <person name="Peng Y."/>
            <person name="Qiu H."/>
            <person name="Shu S."/>
            <person name="Singer J.T."/>
            <person name="Smith A.G."/>
            <person name="Sprecher B.N."/>
            <person name="Wagner V."/>
            <person name="Wang W."/>
            <person name="Wang Z.-Y."/>
            <person name="Yan J."/>
            <person name="Yarish C."/>
            <person name="Zoeuner-Riek S."/>
            <person name="Zhuang Y."/>
            <person name="Zou Y."/>
            <person name="Lindquist E.A."/>
            <person name="Grimwood J."/>
            <person name="Barry K."/>
            <person name="Rokhsar D.S."/>
            <person name="Schmutz J."/>
            <person name="Stiller J.W."/>
            <person name="Grossman A.R."/>
            <person name="Prochnik S.E."/>
        </authorList>
    </citation>
    <scope>NUCLEOTIDE SEQUENCE [LARGE SCALE GENOMIC DNA]</scope>
    <source>
        <strain evidence="2">4086291</strain>
    </source>
</reference>
<proteinExistence type="predicted"/>
<gene>
    <name evidence="2" type="ORF">BU14_0724s0005</name>
</gene>
<feature type="transmembrane region" description="Helical" evidence="1">
    <location>
        <begin position="101"/>
        <end position="131"/>
    </location>
</feature>
<keyword evidence="3" id="KW-1185">Reference proteome</keyword>
<keyword evidence="1" id="KW-1133">Transmembrane helix</keyword>
<evidence type="ECO:0000313" key="2">
    <source>
        <dbReference type="EMBL" id="OSX70547.1"/>
    </source>
</evidence>
<keyword evidence="1" id="KW-0472">Membrane</keyword>
<accession>A0A1X6NPM9</accession>
<name>A0A1X6NPM9_PORUM</name>
<dbReference type="AlphaFoldDB" id="A0A1X6NPM9"/>
<organism evidence="2 3">
    <name type="scientific">Porphyra umbilicalis</name>
    <name type="common">Purple laver</name>
    <name type="synonym">Red alga</name>
    <dbReference type="NCBI Taxonomy" id="2786"/>
    <lineage>
        <taxon>Eukaryota</taxon>
        <taxon>Rhodophyta</taxon>
        <taxon>Bangiophyceae</taxon>
        <taxon>Bangiales</taxon>
        <taxon>Bangiaceae</taxon>
        <taxon>Porphyra</taxon>
    </lineage>
</organism>
<keyword evidence="1" id="KW-0812">Transmembrane</keyword>
<sequence>MDADRAAEEAVGAAFAAAIDVAIATPSPSARLDLFWRVFDAIRANRVPAFVVVGGAVLPPTTAPALTGVRAGVVPPPYVGLPRGGAVFRSRPPRRPAVSRLLVLVPAVGVLVVRSGVALLSLAVLAVLLLGRSGRSAAVSVRAAAALVLPFVLVSAVLFLSVGGLSGGRGVLRRG</sequence>
<dbReference type="EMBL" id="KV919241">
    <property type="protein sequence ID" value="OSX70547.1"/>
    <property type="molecule type" value="Genomic_DNA"/>
</dbReference>
<evidence type="ECO:0000313" key="3">
    <source>
        <dbReference type="Proteomes" id="UP000218209"/>
    </source>
</evidence>